<evidence type="ECO:0000313" key="4">
    <source>
        <dbReference type="WBParaSite" id="PSAMB.scaffold3848size16636.g22718.t1"/>
    </source>
</evidence>
<dbReference type="Proteomes" id="UP000887566">
    <property type="component" value="Unplaced"/>
</dbReference>
<feature type="region of interest" description="Disordered" evidence="1">
    <location>
        <begin position="301"/>
        <end position="334"/>
    </location>
</feature>
<feature type="compositionally biased region" description="Low complexity" evidence="1">
    <location>
        <begin position="321"/>
        <end position="334"/>
    </location>
</feature>
<keyword evidence="2" id="KW-1133">Transmembrane helix</keyword>
<protein>
    <submittedName>
        <fullName evidence="4">Transmembrane protein</fullName>
    </submittedName>
</protein>
<evidence type="ECO:0000313" key="3">
    <source>
        <dbReference type="Proteomes" id="UP000887566"/>
    </source>
</evidence>
<keyword evidence="2" id="KW-0472">Membrane</keyword>
<dbReference type="WBParaSite" id="PSAMB.scaffold3848size16636.g22718.t1">
    <property type="protein sequence ID" value="PSAMB.scaffold3848size16636.g22718.t1"/>
    <property type="gene ID" value="PSAMB.scaffold3848size16636.g22718"/>
</dbReference>
<feature type="compositionally biased region" description="Low complexity" evidence="1">
    <location>
        <begin position="361"/>
        <end position="372"/>
    </location>
</feature>
<organism evidence="3 4">
    <name type="scientific">Plectus sambesii</name>
    <dbReference type="NCBI Taxonomy" id="2011161"/>
    <lineage>
        <taxon>Eukaryota</taxon>
        <taxon>Metazoa</taxon>
        <taxon>Ecdysozoa</taxon>
        <taxon>Nematoda</taxon>
        <taxon>Chromadorea</taxon>
        <taxon>Plectida</taxon>
        <taxon>Plectina</taxon>
        <taxon>Plectoidea</taxon>
        <taxon>Plectidae</taxon>
        <taxon>Plectus</taxon>
    </lineage>
</organism>
<feature type="region of interest" description="Disordered" evidence="1">
    <location>
        <begin position="135"/>
        <end position="171"/>
    </location>
</feature>
<keyword evidence="3" id="KW-1185">Reference proteome</keyword>
<evidence type="ECO:0000256" key="2">
    <source>
        <dbReference type="SAM" id="Phobius"/>
    </source>
</evidence>
<sequence length="449" mass="48351">MDWVVATALSTDRLLLPPSIVPSTFAVGNMAECDCFPPPQFDLPAPPDPSLLWRLDSVAQMQLDRLAVECEADDFVSVVPVDVPRLGTAPPASSGDIKGIFGDNFAFAATAIAVMLITTLIAVLIVMRLKRLNSRGANASSPQKQGRNGPMTPKSTSSGSSSGSGSTVVDHVRCGNPLGSTNWSYNSMRPVPTHDKPQMQQASSVGMLMYGGVEQPTVCAYPTPMSSRTLPKKPRQLPLTMSIPARLQRPPAPLCVNDCDNESEHVYCSASVANRVYEEIPARRNCPEGDAVFVELMTARQPLPSQRRPPPVHRPPPPPALEESGPESPCSCQSLSHCSSSIDGELEHIHLTPSPKRAVSSDDNASSSHAAAYGKSLAPSEENYLTSDAPPNGRESGYGTDGRPSRLWDSPNAQTRTRKQMFVRDDRKAPPSLAVYGQHYQNGHAMTYV</sequence>
<feature type="compositionally biased region" description="Low complexity" evidence="1">
    <location>
        <begin position="155"/>
        <end position="167"/>
    </location>
</feature>
<dbReference type="AlphaFoldDB" id="A0A914WDY2"/>
<proteinExistence type="predicted"/>
<evidence type="ECO:0000256" key="1">
    <source>
        <dbReference type="SAM" id="MobiDB-lite"/>
    </source>
</evidence>
<accession>A0A914WDY2</accession>
<feature type="compositionally biased region" description="Pro residues" evidence="1">
    <location>
        <begin position="307"/>
        <end position="320"/>
    </location>
</feature>
<feature type="transmembrane region" description="Helical" evidence="2">
    <location>
        <begin position="105"/>
        <end position="126"/>
    </location>
</feature>
<reference evidence="4" key="1">
    <citation type="submission" date="2022-11" db="UniProtKB">
        <authorList>
            <consortium name="WormBaseParasite"/>
        </authorList>
    </citation>
    <scope>IDENTIFICATION</scope>
</reference>
<keyword evidence="2" id="KW-0812">Transmembrane</keyword>
<name>A0A914WDY2_9BILA</name>
<feature type="compositionally biased region" description="Polar residues" evidence="1">
    <location>
        <begin position="135"/>
        <end position="146"/>
    </location>
</feature>
<feature type="region of interest" description="Disordered" evidence="1">
    <location>
        <begin position="353"/>
        <end position="430"/>
    </location>
</feature>